<reference evidence="7 8" key="1">
    <citation type="submission" date="2017-12" db="EMBL/GenBank/DDBJ databases">
        <title>Comparative genomics of Botrytis spp.</title>
        <authorList>
            <person name="Valero-Jimenez C.A."/>
            <person name="Tapia P."/>
            <person name="Veloso J."/>
            <person name="Silva-Moreno E."/>
            <person name="Staats M."/>
            <person name="Valdes J.H."/>
            <person name="Van Kan J.A.L."/>
        </authorList>
    </citation>
    <scope>NUCLEOTIDE SEQUENCE [LARGE SCALE GENOMIC DNA]</scope>
    <source>
        <strain evidence="7 8">MUCL435</strain>
    </source>
</reference>
<evidence type="ECO:0000256" key="3">
    <source>
        <dbReference type="ARBA" id="ARBA00004370"/>
    </source>
</evidence>
<dbReference type="AlphaFoldDB" id="A0A4V4HT88"/>
<dbReference type="PANTHER" id="PTHR48182">
    <property type="entry name" value="PROTEIN SERAC1"/>
    <property type="match status" value="1"/>
</dbReference>
<evidence type="ECO:0000256" key="4">
    <source>
        <dbReference type="ARBA" id="ARBA00022824"/>
    </source>
</evidence>
<keyword evidence="8" id="KW-1185">Reference proteome</keyword>
<keyword evidence="5" id="KW-0496">Mitochondrion</keyword>
<accession>A0A4V4HT88</accession>
<comment type="caution">
    <text evidence="7">The sequence shown here is derived from an EMBL/GenBank/DDBJ whole genome shotgun (WGS) entry which is preliminary data.</text>
</comment>
<dbReference type="Proteomes" id="UP000308671">
    <property type="component" value="Unassembled WGS sequence"/>
</dbReference>
<dbReference type="InterPro" id="IPR052374">
    <property type="entry name" value="SERAC1"/>
</dbReference>
<evidence type="ECO:0000313" key="8">
    <source>
        <dbReference type="Proteomes" id="UP000308671"/>
    </source>
</evidence>
<dbReference type="OrthoDB" id="194358at2759"/>
<sequence length="206" mass="23268">MLIKAKWTRFVINPAQAHFDPPLTTLWQFRKHHPKSHGLEYIDEALKGVSFRHTIKASHETAVDLKGPSGLNRLHTSSEPLIDLIFVHGLGGGSRKTWSKSEGAYHYWPKELLPRDPNFKNVRIFSFGYRADWAERNGNALDVNDFAQSLLGEINTCPEIRRSNNHATSQHPTSDGKTHNAFASLASYPHKPWTLPTTTPKNARLA</sequence>
<dbReference type="PANTHER" id="PTHR48182:SF2">
    <property type="entry name" value="PROTEIN SERAC1"/>
    <property type="match status" value="1"/>
</dbReference>
<dbReference type="GO" id="GO:0005783">
    <property type="term" value="C:endoplasmic reticulum"/>
    <property type="evidence" value="ECO:0007669"/>
    <property type="project" value="UniProtKB-SubCell"/>
</dbReference>
<gene>
    <name evidence="7" type="ORF">BGAL_0630g00010</name>
</gene>
<evidence type="ECO:0000256" key="5">
    <source>
        <dbReference type="ARBA" id="ARBA00023128"/>
    </source>
</evidence>
<dbReference type="GO" id="GO:0016020">
    <property type="term" value="C:membrane"/>
    <property type="evidence" value="ECO:0007669"/>
    <property type="project" value="UniProtKB-SubCell"/>
</dbReference>
<proteinExistence type="predicted"/>
<keyword evidence="6" id="KW-0472">Membrane</keyword>
<comment type="subcellular location">
    <subcellularLocation>
        <location evidence="2">Endoplasmic reticulum</location>
    </subcellularLocation>
    <subcellularLocation>
        <location evidence="3">Membrane</location>
    </subcellularLocation>
    <subcellularLocation>
        <location evidence="1">Mitochondrion</location>
    </subcellularLocation>
</comment>
<evidence type="ECO:0000256" key="1">
    <source>
        <dbReference type="ARBA" id="ARBA00004173"/>
    </source>
</evidence>
<evidence type="ECO:0000256" key="2">
    <source>
        <dbReference type="ARBA" id="ARBA00004240"/>
    </source>
</evidence>
<dbReference type="GO" id="GO:0005739">
    <property type="term" value="C:mitochondrion"/>
    <property type="evidence" value="ECO:0007669"/>
    <property type="project" value="UniProtKB-SubCell"/>
</dbReference>
<dbReference type="EMBL" id="PQXL01000628">
    <property type="protein sequence ID" value="THV44486.1"/>
    <property type="molecule type" value="Genomic_DNA"/>
</dbReference>
<name>A0A4V4HT88_9HELO</name>
<protein>
    <submittedName>
        <fullName evidence="7">Uncharacterized protein</fullName>
    </submittedName>
</protein>
<evidence type="ECO:0000313" key="7">
    <source>
        <dbReference type="EMBL" id="THV44486.1"/>
    </source>
</evidence>
<evidence type="ECO:0000256" key="6">
    <source>
        <dbReference type="ARBA" id="ARBA00023136"/>
    </source>
</evidence>
<keyword evidence="4" id="KW-0256">Endoplasmic reticulum</keyword>
<organism evidence="7 8">
    <name type="scientific">Botrytis galanthina</name>
    <dbReference type="NCBI Taxonomy" id="278940"/>
    <lineage>
        <taxon>Eukaryota</taxon>
        <taxon>Fungi</taxon>
        <taxon>Dikarya</taxon>
        <taxon>Ascomycota</taxon>
        <taxon>Pezizomycotina</taxon>
        <taxon>Leotiomycetes</taxon>
        <taxon>Helotiales</taxon>
        <taxon>Sclerotiniaceae</taxon>
        <taxon>Botrytis</taxon>
    </lineage>
</organism>